<dbReference type="SMART" id="SM00355">
    <property type="entry name" value="ZnF_C2H2"/>
    <property type="match status" value="2"/>
</dbReference>
<dbReference type="Proteomes" id="UP000746747">
    <property type="component" value="Unassembled WGS sequence"/>
</dbReference>
<dbReference type="FunFam" id="3.30.160.60:FF:000100">
    <property type="entry name" value="Zinc finger 45-like"/>
    <property type="match status" value="1"/>
</dbReference>
<evidence type="ECO:0000259" key="13">
    <source>
        <dbReference type="PROSITE" id="PS50157"/>
    </source>
</evidence>
<name>A0A8J2M2M1_9BILA</name>
<dbReference type="PANTHER" id="PTHR24393:SF34">
    <property type="entry name" value="PR_SET DOMAIN 13"/>
    <property type="match status" value="1"/>
</dbReference>
<keyword evidence="5" id="KW-0677">Repeat</keyword>
<evidence type="ECO:0000256" key="8">
    <source>
        <dbReference type="ARBA" id="ARBA00023015"/>
    </source>
</evidence>
<gene>
    <name evidence="14" type="ORF">CJOHNSTONI_LOCUS7839</name>
</gene>
<accession>A0A8J2M2M1</accession>
<keyword evidence="4" id="KW-0479">Metal-binding</keyword>
<evidence type="ECO:0000256" key="11">
    <source>
        <dbReference type="ARBA" id="ARBA00023242"/>
    </source>
</evidence>
<dbReference type="GO" id="GO:0001228">
    <property type="term" value="F:DNA-binding transcription activator activity, RNA polymerase II-specific"/>
    <property type="evidence" value="ECO:0007669"/>
    <property type="project" value="TreeGrafter"/>
</dbReference>
<evidence type="ECO:0000256" key="12">
    <source>
        <dbReference type="PROSITE-ProRule" id="PRU00042"/>
    </source>
</evidence>
<dbReference type="InterPro" id="IPR036236">
    <property type="entry name" value="Znf_C2H2_sf"/>
</dbReference>
<dbReference type="PROSITE" id="PS00028">
    <property type="entry name" value="ZINC_FINGER_C2H2_1"/>
    <property type="match status" value="1"/>
</dbReference>
<dbReference type="FunFam" id="3.30.160.60:FF:000226">
    <property type="entry name" value="Zinc finger protein 236 variant"/>
    <property type="match status" value="1"/>
</dbReference>
<dbReference type="GO" id="GO:0000978">
    <property type="term" value="F:RNA polymerase II cis-regulatory region sequence-specific DNA binding"/>
    <property type="evidence" value="ECO:0007669"/>
    <property type="project" value="TreeGrafter"/>
</dbReference>
<keyword evidence="10" id="KW-0804">Transcription</keyword>
<evidence type="ECO:0000256" key="2">
    <source>
        <dbReference type="ARBA" id="ARBA00004123"/>
    </source>
</evidence>
<dbReference type="EMBL" id="CAKAEH010001624">
    <property type="protein sequence ID" value="CAG9538092.1"/>
    <property type="molecule type" value="Genomic_DNA"/>
</dbReference>
<evidence type="ECO:0000256" key="4">
    <source>
        <dbReference type="ARBA" id="ARBA00022723"/>
    </source>
</evidence>
<proteinExistence type="inferred from homology"/>
<dbReference type="AlphaFoldDB" id="A0A8J2M2M1"/>
<keyword evidence="8" id="KW-0805">Transcription regulation</keyword>
<feature type="domain" description="C2H2-type" evidence="13">
    <location>
        <begin position="63"/>
        <end position="90"/>
    </location>
</feature>
<dbReference type="PANTHER" id="PTHR24393">
    <property type="entry name" value="ZINC FINGER PROTEIN"/>
    <property type="match status" value="1"/>
</dbReference>
<comment type="subcellular location">
    <subcellularLocation>
        <location evidence="2">Nucleus</location>
    </subcellularLocation>
</comment>
<dbReference type="OrthoDB" id="5913806at2759"/>
<reference evidence="14" key="1">
    <citation type="submission" date="2021-09" db="EMBL/GenBank/DDBJ databases">
        <authorList>
            <consortium name="Pathogen Informatics"/>
        </authorList>
    </citation>
    <scope>NUCLEOTIDE SEQUENCE</scope>
</reference>
<keyword evidence="15" id="KW-1185">Reference proteome</keyword>
<evidence type="ECO:0000256" key="5">
    <source>
        <dbReference type="ARBA" id="ARBA00022737"/>
    </source>
</evidence>
<evidence type="ECO:0000256" key="1">
    <source>
        <dbReference type="ARBA" id="ARBA00003767"/>
    </source>
</evidence>
<evidence type="ECO:0000256" key="3">
    <source>
        <dbReference type="ARBA" id="ARBA00006991"/>
    </source>
</evidence>
<dbReference type="PROSITE" id="PS50157">
    <property type="entry name" value="ZINC_FINGER_C2H2_2"/>
    <property type="match status" value="2"/>
</dbReference>
<feature type="domain" description="C2H2-type" evidence="13">
    <location>
        <begin position="14"/>
        <end position="41"/>
    </location>
</feature>
<evidence type="ECO:0000256" key="7">
    <source>
        <dbReference type="ARBA" id="ARBA00022833"/>
    </source>
</evidence>
<dbReference type="Gene3D" id="3.30.160.60">
    <property type="entry name" value="Classic Zinc Finger"/>
    <property type="match status" value="2"/>
</dbReference>
<keyword evidence="9" id="KW-0238">DNA-binding</keyword>
<evidence type="ECO:0000256" key="9">
    <source>
        <dbReference type="ARBA" id="ARBA00023125"/>
    </source>
</evidence>
<keyword evidence="6 12" id="KW-0863">Zinc-finger</keyword>
<evidence type="ECO:0000313" key="14">
    <source>
        <dbReference type="EMBL" id="CAG9538092.1"/>
    </source>
</evidence>
<keyword evidence="11" id="KW-0539">Nucleus</keyword>
<dbReference type="InterPro" id="IPR013087">
    <property type="entry name" value="Znf_C2H2_type"/>
</dbReference>
<evidence type="ECO:0000313" key="15">
    <source>
        <dbReference type="Proteomes" id="UP000746747"/>
    </source>
</evidence>
<comment type="caution">
    <text evidence="14">The sequence shown here is derived from an EMBL/GenBank/DDBJ whole genome shotgun (WGS) entry which is preliminary data.</text>
</comment>
<evidence type="ECO:0000256" key="10">
    <source>
        <dbReference type="ARBA" id="ARBA00023163"/>
    </source>
</evidence>
<sequence length="90" mass="10943">MKIHELTHENVQPFKRKQCGKNFIRKGNLKKHVNIHKSSNEKLYSTTDDLNRNKSTHEEARRFKCERCDKAFKKRHHLEQHMKTHVDKKH</sequence>
<dbReference type="Pfam" id="PF00096">
    <property type="entry name" value="zf-C2H2"/>
    <property type="match status" value="2"/>
</dbReference>
<organism evidence="14 15">
    <name type="scientific">Cercopithifilaria johnstoni</name>
    <dbReference type="NCBI Taxonomy" id="2874296"/>
    <lineage>
        <taxon>Eukaryota</taxon>
        <taxon>Metazoa</taxon>
        <taxon>Ecdysozoa</taxon>
        <taxon>Nematoda</taxon>
        <taxon>Chromadorea</taxon>
        <taxon>Rhabditida</taxon>
        <taxon>Spirurina</taxon>
        <taxon>Spiruromorpha</taxon>
        <taxon>Filarioidea</taxon>
        <taxon>Onchocercidae</taxon>
        <taxon>Cercopithifilaria</taxon>
    </lineage>
</organism>
<comment type="similarity">
    <text evidence="3">Belongs to the krueppel C2H2-type zinc-finger protein family.</text>
</comment>
<comment type="function">
    <text evidence="1">May be involved in transcriptional regulation.</text>
</comment>
<dbReference type="GO" id="GO:0008270">
    <property type="term" value="F:zinc ion binding"/>
    <property type="evidence" value="ECO:0007669"/>
    <property type="project" value="UniProtKB-KW"/>
</dbReference>
<protein>
    <recommendedName>
        <fullName evidence="13">C2H2-type domain-containing protein</fullName>
    </recommendedName>
</protein>
<dbReference type="GO" id="GO:0005634">
    <property type="term" value="C:nucleus"/>
    <property type="evidence" value="ECO:0007669"/>
    <property type="project" value="UniProtKB-SubCell"/>
</dbReference>
<keyword evidence="7" id="KW-0862">Zinc</keyword>
<dbReference type="SUPFAM" id="SSF57667">
    <property type="entry name" value="beta-beta-alpha zinc fingers"/>
    <property type="match status" value="2"/>
</dbReference>
<evidence type="ECO:0000256" key="6">
    <source>
        <dbReference type="ARBA" id="ARBA00022771"/>
    </source>
</evidence>